<dbReference type="InterPro" id="IPR031475">
    <property type="entry name" value="NBD_C"/>
</dbReference>
<evidence type="ECO:0008006" key="11">
    <source>
        <dbReference type="Google" id="ProtNLM"/>
    </source>
</evidence>
<gene>
    <name evidence="9" type="ORF">RRU01S_22_00230</name>
</gene>
<evidence type="ECO:0000256" key="4">
    <source>
        <dbReference type="ARBA" id="ARBA00022777"/>
    </source>
</evidence>
<protein>
    <recommendedName>
        <fullName evidence="11">Hrp-dependent type III effector protein</fullName>
    </recommendedName>
</protein>
<evidence type="ECO:0000256" key="2">
    <source>
        <dbReference type="ARBA" id="ARBA00022679"/>
    </source>
</evidence>
<evidence type="ECO:0000256" key="3">
    <source>
        <dbReference type="ARBA" id="ARBA00022741"/>
    </source>
</evidence>
<evidence type="ECO:0000259" key="8">
    <source>
        <dbReference type="Pfam" id="PF17042"/>
    </source>
</evidence>
<dbReference type="InterPro" id="IPR042213">
    <property type="entry name" value="NBD_C_sf"/>
</dbReference>
<keyword evidence="6" id="KW-0119">Carbohydrate metabolism</keyword>
<dbReference type="GO" id="GO:0005524">
    <property type="term" value="F:ATP binding"/>
    <property type="evidence" value="ECO:0007669"/>
    <property type="project" value="UniProtKB-KW"/>
</dbReference>
<dbReference type="Proteomes" id="UP000028701">
    <property type="component" value="Unassembled WGS sequence"/>
</dbReference>
<evidence type="ECO:0000313" key="10">
    <source>
        <dbReference type="Proteomes" id="UP000028701"/>
    </source>
</evidence>
<dbReference type="Gene3D" id="3.40.980.20">
    <property type="entry name" value="Four-carbon acid sugar kinase, nucleotide binding domain"/>
    <property type="match status" value="1"/>
</dbReference>
<evidence type="ECO:0000256" key="5">
    <source>
        <dbReference type="ARBA" id="ARBA00022840"/>
    </source>
</evidence>
<evidence type="ECO:0000256" key="1">
    <source>
        <dbReference type="ARBA" id="ARBA00005715"/>
    </source>
</evidence>
<keyword evidence="2" id="KW-0808">Transferase</keyword>
<sequence length="342" mass="35383">MLAILADDLTGALDSAAPFAARGFRADIALNLGTITDIVADAPDVISINLNTREISADDARVMTAAAIGFLPSGTRLFKKVDSRLKGNIAAELDAIPYSRALAAPAIPAFDRIVEAGHVTGHGIDTPISISDRFGSHFARINAPDARTHVDLENALEAAERDGTDLLIGARGLAEALAGRMAGCTPSKVATIPAGRAIFIIGSRDPITLTQIDALRADIDLHYVAAPNGQPSGSLQVDAALTLVQATQGIQDVNPQAVAEALGESLKESLSPNDHTLLLSGGATADAVMRSLGVSRLHLHGECLPGLGVASTHGRTIIAKSGGFGHPDTLKIIADMVLRKAC</sequence>
<name>A0A081CYZ4_9HYPH</name>
<dbReference type="Pfam" id="PF07005">
    <property type="entry name" value="SBD_N"/>
    <property type="match status" value="1"/>
</dbReference>
<organism evidence="9 10">
    <name type="scientific">Agrobacterium rubi TR3 = NBRC 13261</name>
    <dbReference type="NCBI Taxonomy" id="1368415"/>
    <lineage>
        <taxon>Bacteria</taxon>
        <taxon>Pseudomonadati</taxon>
        <taxon>Pseudomonadota</taxon>
        <taxon>Alphaproteobacteria</taxon>
        <taxon>Hyphomicrobiales</taxon>
        <taxon>Rhizobiaceae</taxon>
        <taxon>Rhizobium/Agrobacterium group</taxon>
        <taxon>Agrobacterium</taxon>
    </lineage>
</organism>
<dbReference type="InterPro" id="IPR010737">
    <property type="entry name" value="4-carb_acid_sugar_kinase_N"/>
</dbReference>
<dbReference type="GO" id="GO:0016301">
    <property type="term" value="F:kinase activity"/>
    <property type="evidence" value="ECO:0007669"/>
    <property type="project" value="UniProtKB-KW"/>
</dbReference>
<proteinExistence type="inferred from homology"/>
<comment type="caution">
    <text evidence="9">The sequence shown here is derived from an EMBL/GenBank/DDBJ whole genome shotgun (WGS) entry which is preliminary data.</text>
</comment>
<dbReference type="OrthoDB" id="9778478at2"/>
<dbReference type="InterPro" id="IPR037051">
    <property type="entry name" value="4-carb_acid_sugar_kinase_N_sf"/>
</dbReference>
<dbReference type="Pfam" id="PF17042">
    <property type="entry name" value="NBD_C"/>
    <property type="match status" value="1"/>
</dbReference>
<feature type="domain" description="Four-carbon acid sugar kinase N-terminal" evidence="7">
    <location>
        <begin position="2"/>
        <end position="122"/>
    </location>
</feature>
<feature type="domain" description="Four-carbon acid sugar kinase nucleotide binding" evidence="8">
    <location>
        <begin position="236"/>
        <end position="330"/>
    </location>
</feature>
<evidence type="ECO:0000313" key="9">
    <source>
        <dbReference type="EMBL" id="GAK71890.1"/>
    </source>
</evidence>
<evidence type="ECO:0000256" key="6">
    <source>
        <dbReference type="ARBA" id="ARBA00023277"/>
    </source>
</evidence>
<keyword evidence="3" id="KW-0547">Nucleotide-binding</keyword>
<evidence type="ECO:0000259" key="7">
    <source>
        <dbReference type="Pfam" id="PF07005"/>
    </source>
</evidence>
<dbReference type="RefSeq" id="WP_045231432.1">
    <property type="nucleotide sequence ID" value="NZ_BBJU01000022.1"/>
</dbReference>
<dbReference type="AlphaFoldDB" id="A0A081CYZ4"/>
<keyword evidence="4" id="KW-0418">Kinase</keyword>
<accession>A0A081CYZ4</accession>
<dbReference type="Gene3D" id="3.40.50.10840">
    <property type="entry name" value="Putative sugar-binding, N-terminal domain"/>
    <property type="match status" value="1"/>
</dbReference>
<reference evidence="9 10" key="1">
    <citation type="submission" date="2014-08" db="EMBL/GenBank/DDBJ databases">
        <title>Whole genome shotgun sequence of Rhizobium rubi NBRC 13261.</title>
        <authorList>
            <person name="Katano-Makiyama Y."/>
            <person name="Hosoyama A."/>
            <person name="Hashimoto M."/>
            <person name="Hosoyama Y."/>
            <person name="Noguchi M."/>
            <person name="Tsuchikane K."/>
            <person name="Uohara A."/>
            <person name="Ohji S."/>
            <person name="Ichikawa N."/>
            <person name="Kimura A."/>
            <person name="Yamazoe A."/>
            <person name="Fujita N."/>
        </authorList>
    </citation>
    <scope>NUCLEOTIDE SEQUENCE [LARGE SCALE GENOMIC DNA]</scope>
    <source>
        <strain evidence="9 10">NBRC 13261</strain>
    </source>
</reference>
<keyword evidence="5" id="KW-0067">ATP-binding</keyword>
<dbReference type="eggNOG" id="COG3395">
    <property type="taxonomic scope" value="Bacteria"/>
</dbReference>
<dbReference type="EMBL" id="BBJU01000022">
    <property type="protein sequence ID" value="GAK71890.1"/>
    <property type="molecule type" value="Genomic_DNA"/>
</dbReference>
<comment type="similarity">
    <text evidence="1">Belongs to the four-carbon acid sugar kinase family.</text>
</comment>
<dbReference type="SUPFAM" id="SSF142764">
    <property type="entry name" value="YgbK-like"/>
    <property type="match status" value="1"/>
</dbReference>